<gene>
    <name evidence="2" type="ORF">NVP1169O_59</name>
</gene>
<keyword evidence="3" id="KW-1185">Reference proteome</keyword>
<evidence type="ECO:0000313" key="2">
    <source>
        <dbReference type="EMBL" id="AUR92087.1"/>
    </source>
</evidence>
<name>A0A2I7REN6_9CAUD</name>
<dbReference type="InterPro" id="IPR014820">
    <property type="entry name" value="PriCT_1"/>
</dbReference>
<evidence type="ECO:0000259" key="1">
    <source>
        <dbReference type="Pfam" id="PF08708"/>
    </source>
</evidence>
<dbReference type="Pfam" id="PF08708">
    <property type="entry name" value="PriCT_1"/>
    <property type="match status" value="1"/>
</dbReference>
<reference evidence="2 3" key="1">
    <citation type="submission" date="2017-11" db="EMBL/GenBank/DDBJ databases">
        <title>A major lineage of nontailed dsDNA viruses as unrecognized killers of marine bacteria.</title>
        <authorList>
            <person name="Kauffman K.M."/>
            <person name="Hussain F.A."/>
            <person name="Yang J."/>
            <person name="Arevalo P."/>
            <person name="Brown J.M."/>
            <person name="Chang W.K."/>
            <person name="VanInsberghe D."/>
            <person name="Elsherbini J."/>
            <person name="Cutler M.B."/>
            <person name="Kelly L."/>
            <person name="Polz M.F."/>
        </authorList>
    </citation>
    <scope>NUCLEOTIDE SEQUENCE [LARGE SCALE GENOMIC DNA]</scope>
</reference>
<dbReference type="EMBL" id="MG592536">
    <property type="protein sequence ID" value="AUR92087.1"/>
    <property type="molecule type" value="Genomic_DNA"/>
</dbReference>
<sequence length="721" mass="81883">MKLPTKLHPLVEQVCHGLSHKCNNPDLNFFRVSMTYYLGRVAAMMHMKVKTEFTDPQPLGIYAMNLAPSGYGKNHSKNLINNHVIKEFNTRFFNDVFYPSEEDGLEDMANMIHLTQPSRDLDDIRSALTTYYRSLGGYSPNFSYDSTVAGIRQMRDAAGIVGVGSLNLELDEVGANLVKASDILDIFLELYDAGLLSNKVLKNTGENARISLPMDLISPACALMFGTPDRLLDGRNTEKILLERLVEGFGRRCIFGFGDETLRTEQDSAILYDKLTNPSSHASFKKMSGMLAKLADASWKDANIEMPKDQALRYLDYQIHCNNLGEKMKKKTLNTILLTEVTHRPSKVLRVAALYAMLDSRKTMTTEDIDYAIALVELSGKALHRISTQDKPHVRLAKFLLKFKHREFNDVDLIEELTYYPSSPSQQNQMMDYAKTWGLKHNVVITTKYENGIAIHSAKAFEKTDTDKLTISYNLSGKRGDGYKNVRMPFSKLAELVLRPNGRYTNHHLQGGMRNDAAVIKGFNVLVIDMDDGTPIKYLKSVLEDYTYILHITKRHTSQHNRCRILIPMTHNVEVDDEVFKETLASIRDFFPFEMDASTIDRCRMWSSEPKGKKVITNAGKLFEILPHIPRTHKNQEMREQITELTAMQLDGLQRWVVIHADKLGRNNTLLRYAKALTDAGFNSHTITSHVSAMNKRLPSPLSQQELQQTIFKTIKKKASV</sequence>
<feature type="domain" description="Primase C-terminal 1" evidence="1">
    <location>
        <begin position="662"/>
        <end position="711"/>
    </location>
</feature>
<proteinExistence type="predicted"/>
<evidence type="ECO:0000313" key="3">
    <source>
        <dbReference type="Proteomes" id="UP000267376"/>
    </source>
</evidence>
<protein>
    <submittedName>
        <fullName evidence="2">Coil containing protein</fullName>
    </submittedName>
</protein>
<accession>A0A2I7REN6</accession>
<organism evidence="2 3">
    <name type="scientific">Vibrio phage 1.169.O._10N.261.52.B1</name>
    <dbReference type="NCBI Taxonomy" id="1881213"/>
    <lineage>
        <taxon>Viruses</taxon>
        <taxon>Duplodnaviria</taxon>
        <taxon>Heunggongvirae</taxon>
        <taxon>Uroviricota</taxon>
        <taxon>Caudoviricetes</taxon>
        <taxon>Schitoviridae</taxon>
        <taxon>Mukerjeevirus</taxon>
        <taxon>Mukerjeevirus mv52B1</taxon>
    </lineage>
</organism>
<dbReference type="Proteomes" id="UP000267376">
    <property type="component" value="Segment"/>
</dbReference>